<dbReference type="Proteomes" id="UP000237752">
    <property type="component" value="Unassembled WGS sequence"/>
</dbReference>
<dbReference type="Pfam" id="PF00561">
    <property type="entry name" value="Abhydrolase_1"/>
    <property type="match status" value="1"/>
</dbReference>
<accession>A0A2T0ZCK7</accession>
<dbReference type="PANTHER" id="PTHR43248:SF29">
    <property type="entry name" value="TRIPEPTIDYL AMINOPEPTIDASE"/>
    <property type="match status" value="1"/>
</dbReference>
<comment type="caution">
    <text evidence="5">The sequence shown here is derived from an EMBL/GenBank/DDBJ whole genome shotgun (WGS) entry which is preliminary data.</text>
</comment>
<reference evidence="5 6" key="1">
    <citation type="submission" date="2018-03" db="EMBL/GenBank/DDBJ databases">
        <title>Genomic Encyclopedia of Archaeal and Bacterial Type Strains, Phase II (KMG-II): from individual species to whole genera.</title>
        <authorList>
            <person name="Goeker M."/>
        </authorList>
    </citation>
    <scope>NUCLEOTIDE SEQUENCE [LARGE SCALE GENOMIC DNA]</scope>
    <source>
        <strain evidence="5 6">DSM 100065</strain>
    </source>
</reference>
<dbReference type="OrthoDB" id="4006962at2"/>
<dbReference type="InterPro" id="IPR029058">
    <property type="entry name" value="AB_hydrolase_fold"/>
</dbReference>
<evidence type="ECO:0000313" key="5">
    <source>
        <dbReference type="EMBL" id="PRZ33878.1"/>
    </source>
</evidence>
<keyword evidence="2" id="KW-0732">Signal</keyword>
<dbReference type="PANTHER" id="PTHR43248">
    <property type="entry name" value="2-SUCCINYL-6-HYDROXY-2,4-CYCLOHEXADIENE-1-CARBOXYLATE SYNTHASE"/>
    <property type="match status" value="1"/>
</dbReference>
<dbReference type="SUPFAM" id="SSF53474">
    <property type="entry name" value="alpha/beta-Hydrolases"/>
    <property type="match status" value="1"/>
</dbReference>
<protein>
    <submittedName>
        <fullName evidence="5">Alpha/beta hydrolase family protein</fullName>
    </submittedName>
</protein>
<feature type="domain" description="AB hydrolase-1" evidence="4">
    <location>
        <begin position="186"/>
        <end position="551"/>
    </location>
</feature>
<sequence length="579" mass="61915">MSTPYRRRGVYLLITALVAILALSGCGRVVVLDGTAAPRYPQPDAPDVAKLPDLPAYKNTLTWSEFKDGVAKAISTGVKNGAVTDHSRIDQIVYKLADADHDDPGVQVVMATVLSMAKTQSKAPAQIAESGRSAEDGALAWAPCGDDGLECASLKVPLDYDNPGDTIEIKLDRYKAKDPDKRIGVLLGNPGGPGGSGIDFLPAWYGGLSDEIKDSFDVVSFDPRGVGQSDPFYCGPVSGSSDVNPDPKTKAEEDAYTEQAGKFADACAKAGKDMLKHMGTKDVARDVEKIRTAMGEDQISYVGYSYGTAIGQTYANMFPGKVRAFVLDGVMNTAVTKQQLSSAQTAAFDKALRRFSGSCEKVCTGLAQYLTTKLQDDNIESKYLSSSDYVDQTYLNIGISAALYSAKRWPYLAWALREAAADSDGTLLALSVDDYTGRSIFSGEYTSNGDDSFSAVMCRDFATSSLDDAYAMSRSDNRLHPVFANRPDVICNEWPVPPDPLGALTWPKGTPVLLVSTTGDPATPHEMGKSVAARNPSAVLLTHDGDGHTAYSNGDSCIDDKVNKFLLDVKAPKKGTVCK</sequence>
<keyword evidence="6" id="KW-1185">Reference proteome</keyword>
<evidence type="ECO:0000256" key="2">
    <source>
        <dbReference type="ARBA" id="ARBA00022729"/>
    </source>
</evidence>
<comment type="similarity">
    <text evidence="1">Belongs to the peptidase S33 family.</text>
</comment>
<proteinExistence type="inferred from homology"/>
<evidence type="ECO:0000313" key="6">
    <source>
        <dbReference type="Proteomes" id="UP000237752"/>
    </source>
</evidence>
<evidence type="ECO:0000259" key="4">
    <source>
        <dbReference type="Pfam" id="PF00561"/>
    </source>
</evidence>
<gene>
    <name evidence="5" type="ORF">CLV47_12411</name>
</gene>
<evidence type="ECO:0000256" key="1">
    <source>
        <dbReference type="ARBA" id="ARBA00010088"/>
    </source>
</evidence>
<name>A0A2T0ZCK7_9ACTN</name>
<dbReference type="InterPro" id="IPR000073">
    <property type="entry name" value="AB_hydrolase_1"/>
</dbReference>
<dbReference type="AlphaFoldDB" id="A0A2T0ZCK7"/>
<evidence type="ECO:0000256" key="3">
    <source>
        <dbReference type="ARBA" id="ARBA00022801"/>
    </source>
</evidence>
<dbReference type="EMBL" id="PVUE01000024">
    <property type="protein sequence ID" value="PRZ33878.1"/>
    <property type="molecule type" value="Genomic_DNA"/>
</dbReference>
<dbReference type="RefSeq" id="WP_106350850.1">
    <property type="nucleotide sequence ID" value="NZ_PVUE01000024.1"/>
</dbReference>
<keyword evidence="3 5" id="KW-0378">Hydrolase</keyword>
<dbReference type="PROSITE" id="PS51257">
    <property type="entry name" value="PROKAR_LIPOPROTEIN"/>
    <property type="match status" value="1"/>
</dbReference>
<dbReference type="Gene3D" id="3.40.50.1820">
    <property type="entry name" value="alpha/beta hydrolase"/>
    <property type="match status" value="1"/>
</dbReference>
<dbReference type="GO" id="GO:0016787">
    <property type="term" value="F:hydrolase activity"/>
    <property type="evidence" value="ECO:0007669"/>
    <property type="project" value="UniProtKB-KW"/>
</dbReference>
<organism evidence="5 6">
    <name type="scientific">Antricoccus suffuscus</name>
    <dbReference type="NCBI Taxonomy" id="1629062"/>
    <lineage>
        <taxon>Bacteria</taxon>
        <taxon>Bacillati</taxon>
        <taxon>Actinomycetota</taxon>
        <taxon>Actinomycetes</taxon>
        <taxon>Geodermatophilales</taxon>
        <taxon>Antricoccaceae</taxon>
        <taxon>Antricoccus</taxon>
    </lineage>
</organism>
<dbReference type="InterPro" id="IPR051601">
    <property type="entry name" value="Serine_prot/Carboxylest_S33"/>
</dbReference>